<keyword evidence="5 7" id="KW-1133">Transmembrane helix</keyword>
<evidence type="ECO:0000259" key="8">
    <source>
        <dbReference type="Pfam" id="PF04932"/>
    </source>
</evidence>
<keyword evidence="3 9" id="KW-0808">Transferase</keyword>
<feature type="transmembrane region" description="Helical" evidence="7">
    <location>
        <begin position="30"/>
        <end position="49"/>
    </location>
</feature>
<keyword evidence="4 7" id="KW-0812">Transmembrane</keyword>
<evidence type="ECO:0000313" key="10">
    <source>
        <dbReference type="Proteomes" id="UP000033934"/>
    </source>
</evidence>
<evidence type="ECO:0000256" key="4">
    <source>
        <dbReference type="ARBA" id="ARBA00022692"/>
    </source>
</evidence>
<comment type="caution">
    <text evidence="9">The sequence shown here is derived from an EMBL/GenBank/DDBJ whole genome shotgun (WGS) entry which is preliminary data.</text>
</comment>
<dbReference type="PANTHER" id="PTHR34136">
    <property type="match status" value="1"/>
</dbReference>
<proteinExistence type="predicted"/>
<feature type="transmembrane region" description="Helical" evidence="7">
    <location>
        <begin position="507"/>
        <end position="529"/>
    </location>
</feature>
<evidence type="ECO:0000256" key="7">
    <source>
        <dbReference type="SAM" id="Phobius"/>
    </source>
</evidence>
<evidence type="ECO:0000256" key="6">
    <source>
        <dbReference type="ARBA" id="ARBA00023136"/>
    </source>
</evidence>
<dbReference type="CDD" id="cd06533">
    <property type="entry name" value="Glyco_transf_WecG_TagA"/>
    <property type="match status" value="1"/>
</dbReference>
<feature type="transmembrane region" description="Helical" evidence="7">
    <location>
        <begin position="254"/>
        <end position="273"/>
    </location>
</feature>
<keyword evidence="2" id="KW-0328">Glycosyltransferase</keyword>
<dbReference type="PANTHER" id="PTHR34136:SF1">
    <property type="entry name" value="UDP-N-ACETYL-D-MANNOSAMINURONIC ACID TRANSFERASE"/>
    <property type="match status" value="1"/>
</dbReference>
<evidence type="ECO:0000256" key="2">
    <source>
        <dbReference type="ARBA" id="ARBA00022676"/>
    </source>
</evidence>
<evidence type="ECO:0000313" key="9">
    <source>
        <dbReference type="EMBL" id="KKQ88305.1"/>
    </source>
</evidence>
<keyword evidence="6 7" id="KW-0472">Membrane</keyword>
<protein>
    <submittedName>
        <fullName evidence="9">N-acetylmannosaminyltransferase TagA</fullName>
    </submittedName>
</protein>
<dbReference type="Proteomes" id="UP000033934">
    <property type="component" value="Unassembled WGS sequence"/>
</dbReference>
<feature type="transmembrane region" description="Helical" evidence="7">
    <location>
        <begin position="402"/>
        <end position="419"/>
    </location>
</feature>
<feature type="transmembrane region" description="Helical" evidence="7">
    <location>
        <begin position="117"/>
        <end position="139"/>
    </location>
</feature>
<evidence type="ECO:0000256" key="5">
    <source>
        <dbReference type="ARBA" id="ARBA00022989"/>
    </source>
</evidence>
<feature type="transmembrane region" description="Helical" evidence="7">
    <location>
        <begin position="340"/>
        <end position="357"/>
    </location>
</feature>
<dbReference type="NCBIfam" id="TIGR00696">
    <property type="entry name" value="wecG_tagA_cpsF"/>
    <property type="match status" value="1"/>
</dbReference>
<comment type="subcellular location">
    <subcellularLocation>
        <location evidence="1">Membrane</location>
        <topology evidence="1">Multi-pass membrane protein</topology>
    </subcellularLocation>
</comment>
<feature type="domain" description="O-antigen ligase-related" evidence="8">
    <location>
        <begin position="214"/>
        <end position="353"/>
    </location>
</feature>
<dbReference type="GO" id="GO:0016020">
    <property type="term" value="C:membrane"/>
    <property type="evidence" value="ECO:0007669"/>
    <property type="project" value="UniProtKB-SubCell"/>
</dbReference>
<name>A0A0G0LK23_9BACT</name>
<accession>A0A0G0LK23</accession>
<gene>
    <name evidence="9" type="ORF">UT11_C0035G0004</name>
</gene>
<dbReference type="InterPro" id="IPR004629">
    <property type="entry name" value="WecG_TagA_CpsF"/>
</dbReference>
<reference evidence="9 10" key="1">
    <citation type="journal article" date="2015" name="Nature">
        <title>rRNA introns, odd ribosomes, and small enigmatic genomes across a large radiation of phyla.</title>
        <authorList>
            <person name="Brown C.T."/>
            <person name="Hug L.A."/>
            <person name="Thomas B.C."/>
            <person name="Sharon I."/>
            <person name="Castelle C.J."/>
            <person name="Singh A."/>
            <person name="Wilkins M.J."/>
            <person name="Williams K.H."/>
            <person name="Banfield J.F."/>
        </authorList>
    </citation>
    <scope>NUCLEOTIDE SEQUENCE [LARGE SCALE GENOMIC DNA]</scope>
</reference>
<sequence>MRKIVFLLILLTIIFLPFQPFLVTVTEWSFLSLLRDILVLLIFVVGFIWRIKHKRPLVADNLEWILLLFGLCFLISALFISHSLTALNYSLRYSFEIWLLFWSVRSFNFSEKDHFEFIHYMTIIFFLEAAIGFLLIFALPKDFLVQFGYSPNVAIGNGIWLTDAKLPAAQIIPGGMVRAQSTMSGPIQFAAYLLVIIGLYLARFKGLLKTRNIFFVTALILLFLTFTRSAWIGLVIMCIAFVISKKWLSKKVVITSALTLIFIISGFLAISAYSKPIQNFTNATIYRPSSSAEHQQSVKRIWSQISEIGFWGRGVGKSGPASLRAYPQSPRAVENTYLRLYEELGVFGFLIFVWLLLSLLKKTLHDAADTDGLNTDIFRLGGGLTVLGISVAALFSDTWTEAIPMLYLGIILGIGLPIIKEQPQNNDRQIKILDIPIWTISQKQFLQKISQFIESKKPHQICTINAEFIIESQKNLSFKNILINSDLNTADGSGIIAAAEYQKTRTFYFLLSTFYYLVSGLIIGFRLLLAPKSFETIPERLTGADLTQKLCQDGNYKIFFLGGLKDSEETKQNLIDKFPDLQIAGVEYGGKILADGSPEDQKQVGRISLSKADILLVGFGAPKQELFIHKFKSELNIPVMIGVGGSIDFLIGAQKRAPKIWRNNKRPKKSIYW</sequence>
<feature type="transmembrane region" description="Helical" evidence="7">
    <location>
        <begin position="183"/>
        <end position="202"/>
    </location>
</feature>
<feature type="transmembrane region" description="Helical" evidence="7">
    <location>
        <begin position="61"/>
        <end position="80"/>
    </location>
</feature>
<dbReference type="InterPro" id="IPR007016">
    <property type="entry name" value="O-antigen_ligase-rel_domated"/>
</dbReference>
<feature type="transmembrane region" description="Helical" evidence="7">
    <location>
        <begin position="214"/>
        <end position="242"/>
    </location>
</feature>
<evidence type="ECO:0000256" key="3">
    <source>
        <dbReference type="ARBA" id="ARBA00022679"/>
    </source>
</evidence>
<dbReference type="Pfam" id="PF04932">
    <property type="entry name" value="Wzy_C"/>
    <property type="match status" value="1"/>
</dbReference>
<dbReference type="Pfam" id="PF03808">
    <property type="entry name" value="Glyco_tran_WecG"/>
    <property type="match status" value="1"/>
</dbReference>
<organism evidence="9 10">
    <name type="scientific">Berkelbacteria bacterium GW2011_GWA2_38_9</name>
    <dbReference type="NCBI Taxonomy" id="1618334"/>
    <lineage>
        <taxon>Bacteria</taxon>
        <taxon>Candidatus Berkelbacteria</taxon>
    </lineage>
</organism>
<dbReference type="PATRIC" id="fig|1618334.3.peg.544"/>
<dbReference type="EMBL" id="LBVO01000035">
    <property type="protein sequence ID" value="KKQ88305.1"/>
    <property type="molecule type" value="Genomic_DNA"/>
</dbReference>
<dbReference type="AlphaFoldDB" id="A0A0G0LK23"/>
<feature type="transmembrane region" description="Helical" evidence="7">
    <location>
        <begin position="377"/>
        <end position="395"/>
    </location>
</feature>
<evidence type="ECO:0000256" key="1">
    <source>
        <dbReference type="ARBA" id="ARBA00004141"/>
    </source>
</evidence>
<dbReference type="GO" id="GO:0016758">
    <property type="term" value="F:hexosyltransferase activity"/>
    <property type="evidence" value="ECO:0007669"/>
    <property type="project" value="TreeGrafter"/>
</dbReference>